<evidence type="ECO:0000256" key="1">
    <source>
        <dbReference type="SAM" id="SignalP"/>
    </source>
</evidence>
<keyword evidence="1" id="KW-0732">Signal</keyword>
<protein>
    <submittedName>
        <fullName evidence="2">Uncharacterized protein</fullName>
    </submittedName>
</protein>
<dbReference type="AlphaFoldDB" id="A0A8D8UIP1"/>
<feature type="chain" id="PRO_5034066083" evidence="1">
    <location>
        <begin position="30"/>
        <end position="188"/>
    </location>
</feature>
<reference evidence="2" key="1">
    <citation type="submission" date="2021-05" db="EMBL/GenBank/DDBJ databases">
        <authorList>
            <person name="Alioto T."/>
            <person name="Alioto T."/>
            <person name="Gomez Garrido J."/>
        </authorList>
    </citation>
    <scope>NUCLEOTIDE SEQUENCE</scope>
</reference>
<feature type="signal peptide" evidence="1">
    <location>
        <begin position="1"/>
        <end position="29"/>
    </location>
</feature>
<proteinExistence type="predicted"/>
<name>A0A8D8UIP1_9HEMI</name>
<evidence type="ECO:0000313" key="2">
    <source>
        <dbReference type="EMBL" id="CAG6706614.1"/>
    </source>
</evidence>
<sequence>MDWSLVHIGLQARFYSLFIYLLSTQLVQCSSIVGPLSANPQHLVKSCLSQLLSDEDDRPPITGDRKLSRHRRDRIPQAMEDQLERLFQDPLVNATSIDRYINSEHIYNLSSAEMNFFQQSTDEFHRRLFHRLSRWHKKMLNESMIKVQENLEAYSMKHGLNCDTQFDVFTGYQGKCEFHRRLFHRLSR</sequence>
<organism evidence="2">
    <name type="scientific">Cacopsylla melanoneura</name>
    <dbReference type="NCBI Taxonomy" id="428564"/>
    <lineage>
        <taxon>Eukaryota</taxon>
        <taxon>Metazoa</taxon>
        <taxon>Ecdysozoa</taxon>
        <taxon>Arthropoda</taxon>
        <taxon>Hexapoda</taxon>
        <taxon>Insecta</taxon>
        <taxon>Pterygota</taxon>
        <taxon>Neoptera</taxon>
        <taxon>Paraneoptera</taxon>
        <taxon>Hemiptera</taxon>
        <taxon>Sternorrhyncha</taxon>
        <taxon>Psylloidea</taxon>
        <taxon>Psyllidae</taxon>
        <taxon>Psyllinae</taxon>
        <taxon>Cacopsylla</taxon>
    </lineage>
</organism>
<dbReference type="EMBL" id="HBUF01343393">
    <property type="protein sequence ID" value="CAG6706614.1"/>
    <property type="molecule type" value="Transcribed_RNA"/>
</dbReference>
<accession>A0A8D8UIP1</accession>